<sequence>MPHVIDLGAGPTNEDCAQLGQSPDFDALNRLEIATYKCALIARYGAPPPGCRLAALSNAHDFGRYVTLVLHIDDETDEAVCAYAEQVEEGLGTWLEAGFSAPVIHDGETPRIVHPDSTAAVVSALLITRPRPDGRFPVPDFETLHTNLAGAFPDEAAAARARLSDVESA</sequence>
<gene>
    <name evidence="1" type="ORF">EBF16_02180</name>
    <name evidence="2" type="ORF">H3V42_32215</name>
</gene>
<geneLocation type="plasmid" evidence="3">
    <name>pf1</name>
</geneLocation>
<reference evidence="2 4" key="2">
    <citation type="submission" date="2020-07" db="EMBL/GenBank/DDBJ databases">
        <title>Whole genome sequence of Sphingobium yanoikuyae A3.</title>
        <authorList>
            <person name="Han S.-S."/>
        </authorList>
    </citation>
    <scope>NUCLEOTIDE SEQUENCE [LARGE SCALE GENOMIC DNA]</scope>
    <source>
        <strain evidence="2 4">A3</strain>
        <plasmid evidence="2 4">unnamed1</plasmid>
    </source>
</reference>
<evidence type="ECO:0000313" key="1">
    <source>
        <dbReference type="EMBL" id="AYO75800.1"/>
    </source>
</evidence>
<dbReference type="Proteomes" id="UP000280708">
    <property type="component" value="Plasmid pF1"/>
</dbReference>
<protein>
    <submittedName>
        <fullName evidence="1">Uncharacterized protein</fullName>
    </submittedName>
</protein>
<geneLocation type="plasmid" evidence="2 4">
    <name>unnamed1</name>
</geneLocation>
<dbReference type="Proteomes" id="UP000515377">
    <property type="component" value="Plasmid unnamed1"/>
</dbReference>
<geneLocation type="plasmid" evidence="1">
    <name>pF1</name>
</geneLocation>
<name>A0A3G2UKW7_SPHYA</name>
<dbReference type="RefSeq" id="WP_069336076.1">
    <property type="nucleotide sequence ID" value="NZ_CP033227.1"/>
</dbReference>
<dbReference type="EMBL" id="CP060123">
    <property type="protein sequence ID" value="QNG49495.1"/>
    <property type="molecule type" value="Genomic_DNA"/>
</dbReference>
<dbReference type="AlphaFoldDB" id="A0A3G2UKW7"/>
<proteinExistence type="predicted"/>
<evidence type="ECO:0000313" key="2">
    <source>
        <dbReference type="EMBL" id="QNG49495.1"/>
    </source>
</evidence>
<organism evidence="1 3">
    <name type="scientific">Sphingobium yanoikuyae</name>
    <name type="common">Sphingomonas yanoikuyae</name>
    <dbReference type="NCBI Taxonomy" id="13690"/>
    <lineage>
        <taxon>Bacteria</taxon>
        <taxon>Pseudomonadati</taxon>
        <taxon>Pseudomonadota</taxon>
        <taxon>Alphaproteobacteria</taxon>
        <taxon>Sphingomonadales</taxon>
        <taxon>Sphingomonadaceae</taxon>
        <taxon>Sphingobium</taxon>
    </lineage>
</organism>
<evidence type="ECO:0000313" key="3">
    <source>
        <dbReference type="Proteomes" id="UP000280708"/>
    </source>
</evidence>
<dbReference type="EMBL" id="CP033227">
    <property type="protein sequence ID" value="AYO75800.1"/>
    <property type="molecule type" value="Genomic_DNA"/>
</dbReference>
<reference evidence="1 3" key="1">
    <citation type="submission" date="2018-10" db="EMBL/GenBank/DDBJ databases">
        <title>Characterization and genome analysis of a novel bacterium Sphingobium yanoikuyae SJTF8 capable of degrading PAHs.</title>
        <authorList>
            <person name="Yin C."/>
            <person name="Xiong W."/>
            <person name="Liang R."/>
        </authorList>
    </citation>
    <scope>NUCLEOTIDE SEQUENCE [LARGE SCALE GENOMIC DNA]</scope>
    <source>
        <strain evidence="1 3">SJTF8</strain>
        <plasmid evidence="3">pf1</plasmid>
        <plasmid evidence="1">pF1</plasmid>
    </source>
</reference>
<evidence type="ECO:0000313" key="4">
    <source>
        <dbReference type="Proteomes" id="UP000515377"/>
    </source>
</evidence>
<keyword evidence="1" id="KW-0614">Plasmid</keyword>
<accession>A0A3G2UKW7</accession>